<dbReference type="AlphaFoldDB" id="A0A5B7G5E5"/>
<name>A0A5B7G5E5_PORTR</name>
<organism evidence="1 2">
    <name type="scientific">Portunus trituberculatus</name>
    <name type="common">Swimming crab</name>
    <name type="synonym">Neptunus trituberculatus</name>
    <dbReference type="NCBI Taxonomy" id="210409"/>
    <lineage>
        <taxon>Eukaryota</taxon>
        <taxon>Metazoa</taxon>
        <taxon>Ecdysozoa</taxon>
        <taxon>Arthropoda</taxon>
        <taxon>Crustacea</taxon>
        <taxon>Multicrustacea</taxon>
        <taxon>Malacostraca</taxon>
        <taxon>Eumalacostraca</taxon>
        <taxon>Eucarida</taxon>
        <taxon>Decapoda</taxon>
        <taxon>Pleocyemata</taxon>
        <taxon>Brachyura</taxon>
        <taxon>Eubrachyura</taxon>
        <taxon>Portunoidea</taxon>
        <taxon>Portunidae</taxon>
        <taxon>Portuninae</taxon>
        <taxon>Portunus</taxon>
    </lineage>
</organism>
<comment type="caution">
    <text evidence="1">The sequence shown here is derived from an EMBL/GenBank/DDBJ whole genome shotgun (WGS) entry which is preliminary data.</text>
</comment>
<evidence type="ECO:0000313" key="1">
    <source>
        <dbReference type="EMBL" id="MPC52779.1"/>
    </source>
</evidence>
<dbReference type="EMBL" id="VSRR010011142">
    <property type="protein sequence ID" value="MPC52779.1"/>
    <property type="molecule type" value="Genomic_DNA"/>
</dbReference>
<keyword evidence="2" id="KW-1185">Reference proteome</keyword>
<reference evidence="1 2" key="1">
    <citation type="submission" date="2019-05" db="EMBL/GenBank/DDBJ databases">
        <title>Another draft genome of Portunus trituberculatus and its Hox gene families provides insights of decapod evolution.</title>
        <authorList>
            <person name="Jeong J.-H."/>
            <person name="Song I."/>
            <person name="Kim S."/>
            <person name="Choi T."/>
            <person name="Kim D."/>
            <person name="Ryu S."/>
            <person name="Kim W."/>
        </authorList>
    </citation>
    <scope>NUCLEOTIDE SEQUENCE [LARGE SCALE GENOMIC DNA]</scope>
    <source>
        <tissue evidence="1">Muscle</tissue>
    </source>
</reference>
<gene>
    <name evidence="1" type="ORF">E2C01_046657</name>
</gene>
<evidence type="ECO:0000313" key="2">
    <source>
        <dbReference type="Proteomes" id="UP000324222"/>
    </source>
</evidence>
<accession>A0A5B7G5E5</accession>
<proteinExistence type="predicted"/>
<sequence length="73" mass="8237">MKHLPELILGHGSVYHPSHARKHLFEIVSSQEEEPLRVTYYLQSDDIGPTCYAVIGRLSAFSYTSSIVEAFTL</sequence>
<protein>
    <submittedName>
        <fullName evidence="1">Uncharacterized protein</fullName>
    </submittedName>
</protein>
<dbReference type="Proteomes" id="UP000324222">
    <property type="component" value="Unassembled WGS sequence"/>
</dbReference>